<comment type="caution">
    <text evidence="2">The sequence shown here is derived from an EMBL/GenBank/DDBJ whole genome shotgun (WGS) entry which is preliminary data.</text>
</comment>
<accession>A0A430FMR7</accession>
<dbReference type="EMBL" id="QXGL01000001">
    <property type="protein sequence ID" value="RSX54071.1"/>
    <property type="molecule type" value="Genomic_DNA"/>
</dbReference>
<name>A0A430FMR7_9BIFI</name>
<dbReference type="RefSeq" id="WP_125979349.1">
    <property type="nucleotide sequence ID" value="NZ_QXGL01000001.1"/>
</dbReference>
<dbReference type="OrthoDB" id="3231754at2"/>
<reference evidence="2 3" key="1">
    <citation type="submission" date="2018-09" db="EMBL/GenBank/DDBJ databases">
        <title>Characterization of the phylogenetic diversity of five novel species belonging to the genus Bifidobacterium.</title>
        <authorList>
            <person name="Lugli G.A."/>
            <person name="Duranti S."/>
            <person name="Milani C."/>
        </authorList>
    </citation>
    <scope>NUCLEOTIDE SEQUENCE [LARGE SCALE GENOMIC DNA]</scope>
    <source>
        <strain evidence="2 3">2034B</strain>
    </source>
</reference>
<evidence type="ECO:0000313" key="2">
    <source>
        <dbReference type="EMBL" id="RSX54071.1"/>
    </source>
</evidence>
<organism evidence="2 3">
    <name type="scientific">Bifidobacterium goeldii</name>
    <dbReference type="NCBI Taxonomy" id="2306975"/>
    <lineage>
        <taxon>Bacteria</taxon>
        <taxon>Bacillati</taxon>
        <taxon>Actinomycetota</taxon>
        <taxon>Actinomycetes</taxon>
        <taxon>Bifidobacteriales</taxon>
        <taxon>Bifidobacteriaceae</taxon>
        <taxon>Bifidobacterium</taxon>
    </lineage>
</organism>
<dbReference type="GO" id="GO:0004519">
    <property type="term" value="F:endonuclease activity"/>
    <property type="evidence" value="ECO:0007669"/>
    <property type="project" value="InterPro"/>
</dbReference>
<protein>
    <submittedName>
        <fullName evidence="2">Transposase</fullName>
    </submittedName>
</protein>
<feature type="domain" description="Bacterial EndoU nuclease" evidence="1">
    <location>
        <begin position="22"/>
        <end position="150"/>
    </location>
</feature>
<evidence type="ECO:0000313" key="3">
    <source>
        <dbReference type="Proteomes" id="UP000287533"/>
    </source>
</evidence>
<evidence type="ECO:0000259" key="1">
    <source>
        <dbReference type="Pfam" id="PF14436"/>
    </source>
</evidence>
<dbReference type="AlphaFoldDB" id="A0A430FMR7"/>
<dbReference type="Pfam" id="PF14436">
    <property type="entry name" value="EndoU_bacteria"/>
    <property type="match status" value="1"/>
</dbReference>
<sequence length="159" mass="17972">MGTGELGVYYTSNGSNRVHHPALIHSIEGEFTRNPRTGRIQKMKSGGHGQANLELLDKLGIKYYIDKTFPNGVRQGRVEGHTVRKKREQSGQMWFPWHWTAADIVKAGEHVSGLKSNRNKPEGIIWWGTYKGVRVGIIKRNGQIQTIFPSEDQPKPKGR</sequence>
<keyword evidence="3" id="KW-1185">Reference proteome</keyword>
<dbReference type="InterPro" id="IPR029501">
    <property type="entry name" value="EndoU_bac"/>
</dbReference>
<gene>
    <name evidence="2" type="ORF">D2E25_0377</name>
</gene>
<dbReference type="Proteomes" id="UP000287533">
    <property type="component" value="Unassembled WGS sequence"/>
</dbReference>
<proteinExistence type="predicted"/>